<evidence type="ECO:0000256" key="2">
    <source>
        <dbReference type="SAM" id="SignalP"/>
    </source>
</evidence>
<accession>A0A7S4NND4</accession>
<feature type="compositionally biased region" description="Basic and acidic residues" evidence="1">
    <location>
        <begin position="120"/>
        <end position="131"/>
    </location>
</feature>
<keyword evidence="2" id="KW-0732">Signal</keyword>
<organism evidence="3">
    <name type="scientific">Guillardia theta</name>
    <name type="common">Cryptophyte</name>
    <name type="synonym">Cryptomonas phi</name>
    <dbReference type="NCBI Taxonomy" id="55529"/>
    <lineage>
        <taxon>Eukaryota</taxon>
        <taxon>Cryptophyceae</taxon>
        <taxon>Pyrenomonadales</taxon>
        <taxon>Geminigeraceae</taxon>
        <taxon>Guillardia</taxon>
    </lineage>
</organism>
<feature type="region of interest" description="Disordered" evidence="1">
    <location>
        <begin position="147"/>
        <end position="181"/>
    </location>
</feature>
<gene>
    <name evidence="3" type="ORF">GTHE00462_LOCUS14601</name>
</gene>
<evidence type="ECO:0000256" key="1">
    <source>
        <dbReference type="SAM" id="MobiDB-lite"/>
    </source>
</evidence>
<feature type="signal peptide" evidence="2">
    <location>
        <begin position="1"/>
        <end position="19"/>
    </location>
</feature>
<dbReference type="EMBL" id="HBKN01018518">
    <property type="protein sequence ID" value="CAE2298408.1"/>
    <property type="molecule type" value="Transcribed_RNA"/>
</dbReference>
<feature type="region of interest" description="Disordered" evidence="1">
    <location>
        <begin position="94"/>
        <end position="131"/>
    </location>
</feature>
<proteinExistence type="predicted"/>
<dbReference type="AlphaFoldDB" id="A0A7S4NND4"/>
<protein>
    <submittedName>
        <fullName evidence="3">Uncharacterized protein</fullName>
    </submittedName>
</protein>
<sequence length="181" mass="20884">MAALRSTFILSVLLDLCLSFSFPPSCYLTTKNGRASLASIGQTREMMNTCVYAARNPKTHDKDKNDHFDGPEVEDEFFRVDMQTAQQAWSRAGKIAVQHKREKIERENSKGNPKRRFKKVPQEKLKSSDQDKVKILMRERMKLMESMSVEEVEDRVKQRILGKQLPEDKKKSPPPRPRGFG</sequence>
<name>A0A7S4NND4_GUITH</name>
<reference evidence="3" key="1">
    <citation type="submission" date="2021-01" db="EMBL/GenBank/DDBJ databases">
        <authorList>
            <person name="Corre E."/>
            <person name="Pelletier E."/>
            <person name="Niang G."/>
            <person name="Scheremetjew M."/>
            <person name="Finn R."/>
            <person name="Kale V."/>
            <person name="Holt S."/>
            <person name="Cochrane G."/>
            <person name="Meng A."/>
            <person name="Brown T."/>
            <person name="Cohen L."/>
        </authorList>
    </citation>
    <scope>NUCLEOTIDE SEQUENCE</scope>
    <source>
        <strain evidence="3">CCMP 2712</strain>
    </source>
</reference>
<evidence type="ECO:0000313" key="3">
    <source>
        <dbReference type="EMBL" id="CAE2298408.1"/>
    </source>
</evidence>
<feature type="chain" id="PRO_5031112682" evidence="2">
    <location>
        <begin position="20"/>
        <end position="181"/>
    </location>
</feature>